<feature type="transmembrane region" description="Helical" evidence="1">
    <location>
        <begin position="29"/>
        <end position="49"/>
    </location>
</feature>
<sequence>MFSFDYYCTIGGEMVRKVKKRKEKRMNEGRVKFCAFGICKYVLAVLLYVCRFNE</sequence>
<reference evidence="2 3" key="1">
    <citation type="journal article" date="2018" name="Nat. Genet.">
        <title>The Rosa genome provides new insights in the design of modern roses.</title>
        <authorList>
            <person name="Bendahmane M."/>
        </authorList>
    </citation>
    <scope>NUCLEOTIDE SEQUENCE [LARGE SCALE GENOMIC DNA]</scope>
    <source>
        <strain evidence="3">cv. Old Blush</strain>
    </source>
</reference>
<keyword evidence="1" id="KW-1133">Transmembrane helix</keyword>
<comment type="caution">
    <text evidence="2">The sequence shown here is derived from an EMBL/GenBank/DDBJ whole genome shotgun (WGS) entry which is preliminary data.</text>
</comment>
<name>A0A2P6P479_ROSCH</name>
<dbReference type="AlphaFoldDB" id="A0A2P6P479"/>
<keyword evidence="3" id="KW-1185">Reference proteome</keyword>
<accession>A0A2P6P479</accession>
<dbReference type="Gramene" id="PRQ16716">
    <property type="protein sequence ID" value="PRQ16716"/>
    <property type="gene ID" value="RchiOBHm_Chr7g0187281"/>
</dbReference>
<dbReference type="Proteomes" id="UP000238479">
    <property type="component" value="Chromosome 7"/>
</dbReference>
<protein>
    <submittedName>
        <fullName evidence="2">Uncharacterized protein</fullName>
    </submittedName>
</protein>
<evidence type="ECO:0000313" key="2">
    <source>
        <dbReference type="EMBL" id="PRQ16716.1"/>
    </source>
</evidence>
<proteinExistence type="predicted"/>
<gene>
    <name evidence="2" type="ORF">RchiOBHm_Chr7g0187281</name>
</gene>
<dbReference type="EMBL" id="PDCK01000045">
    <property type="protein sequence ID" value="PRQ16716.1"/>
    <property type="molecule type" value="Genomic_DNA"/>
</dbReference>
<keyword evidence="1" id="KW-0472">Membrane</keyword>
<organism evidence="2 3">
    <name type="scientific">Rosa chinensis</name>
    <name type="common">China rose</name>
    <dbReference type="NCBI Taxonomy" id="74649"/>
    <lineage>
        <taxon>Eukaryota</taxon>
        <taxon>Viridiplantae</taxon>
        <taxon>Streptophyta</taxon>
        <taxon>Embryophyta</taxon>
        <taxon>Tracheophyta</taxon>
        <taxon>Spermatophyta</taxon>
        <taxon>Magnoliopsida</taxon>
        <taxon>eudicotyledons</taxon>
        <taxon>Gunneridae</taxon>
        <taxon>Pentapetalae</taxon>
        <taxon>rosids</taxon>
        <taxon>fabids</taxon>
        <taxon>Rosales</taxon>
        <taxon>Rosaceae</taxon>
        <taxon>Rosoideae</taxon>
        <taxon>Rosoideae incertae sedis</taxon>
        <taxon>Rosa</taxon>
    </lineage>
</organism>
<keyword evidence="1" id="KW-0812">Transmembrane</keyword>
<evidence type="ECO:0000256" key="1">
    <source>
        <dbReference type="SAM" id="Phobius"/>
    </source>
</evidence>
<evidence type="ECO:0000313" key="3">
    <source>
        <dbReference type="Proteomes" id="UP000238479"/>
    </source>
</evidence>